<dbReference type="AlphaFoldDB" id="A0A3A4PF96"/>
<dbReference type="GO" id="GO:0020037">
    <property type="term" value="F:heme binding"/>
    <property type="evidence" value="ECO:0007669"/>
    <property type="project" value="InterPro"/>
</dbReference>
<dbReference type="InterPro" id="IPR019020">
    <property type="entry name" value="Cyt-c552/DMSO_Rdtase_haem-bd"/>
</dbReference>
<dbReference type="Pfam" id="PF09459">
    <property type="entry name" value="EB_dh"/>
    <property type="match status" value="2"/>
</dbReference>
<feature type="domain" description="Cytochrome c-552/DMSO reductase-like haem-binding" evidence="6">
    <location>
        <begin position="158"/>
        <end position="214"/>
    </location>
</feature>
<dbReference type="GO" id="GO:0046872">
    <property type="term" value="F:metal ion binding"/>
    <property type="evidence" value="ECO:0007669"/>
    <property type="project" value="UniProtKB-KW"/>
</dbReference>
<dbReference type="Gene3D" id="2.60.40.1190">
    <property type="match status" value="1"/>
</dbReference>
<accession>A0A3A4PF96</accession>
<evidence type="ECO:0000256" key="3">
    <source>
        <dbReference type="ARBA" id="ARBA00022723"/>
    </source>
</evidence>
<keyword evidence="4" id="KW-0249">Electron transport</keyword>
<evidence type="ECO:0000256" key="1">
    <source>
        <dbReference type="ARBA" id="ARBA00022448"/>
    </source>
</evidence>
<keyword evidence="1" id="KW-0813">Transport</keyword>
<evidence type="ECO:0000256" key="4">
    <source>
        <dbReference type="ARBA" id="ARBA00022982"/>
    </source>
</evidence>
<feature type="domain" description="Cytochrome c-552/DMSO reductase-like haem-binding" evidence="6">
    <location>
        <begin position="30"/>
        <end position="150"/>
    </location>
</feature>
<keyword evidence="3" id="KW-0479">Metal-binding</keyword>
<evidence type="ECO:0000313" key="7">
    <source>
        <dbReference type="EMBL" id="RJP26721.1"/>
    </source>
</evidence>
<keyword evidence="5" id="KW-0408">Iron</keyword>
<dbReference type="Proteomes" id="UP000265882">
    <property type="component" value="Unassembled WGS sequence"/>
</dbReference>
<name>A0A3A4PF96_ABYX5</name>
<dbReference type="EMBL" id="QZKU01000004">
    <property type="protein sequence ID" value="RJP26721.1"/>
    <property type="molecule type" value="Genomic_DNA"/>
</dbReference>
<evidence type="ECO:0000256" key="2">
    <source>
        <dbReference type="ARBA" id="ARBA00022617"/>
    </source>
</evidence>
<keyword evidence="2" id="KW-0349">Heme</keyword>
<evidence type="ECO:0000256" key="5">
    <source>
        <dbReference type="ARBA" id="ARBA00023004"/>
    </source>
</evidence>
<organism evidence="7 8">
    <name type="scientific">Abyssobacteria bacterium (strain SURF_5)</name>
    <dbReference type="NCBI Taxonomy" id="2093360"/>
    <lineage>
        <taxon>Bacteria</taxon>
        <taxon>Pseudomonadati</taxon>
        <taxon>Candidatus Hydrogenedentota</taxon>
        <taxon>Candidatus Abyssobacteria</taxon>
    </lineage>
</organism>
<protein>
    <recommendedName>
        <fullName evidence="6">Cytochrome c-552/DMSO reductase-like haem-binding domain-containing protein</fullName>
    </recommendedName>
</protein>
<comment type="caution">
    <text evidence="7">The sequence shown here is derived from an EMBL/GenBank/DDBJ whole genome shotgun (WGS) entry which is preliminary data.</text>
</comment>
<sequence>MAENATTTADKIVAAKVTATKDELLKLDSPVWKSANEYVLETAATPLANQPSPYIKATRDEKDIGKIPQVRLKTLHNGKEIFFRLNWKSENQNLQIGDLDTFPDGVSLLFPMRDDIETPIKEMGTKDAPTNSWYWRADFDNKPKNQIAQGLSTSLYTEKSSIMANSGWKNGEWTVVMSRAFTVPEDSIKLAAGMKKQIGVAAWEGAAGERGGVKAFSKEWRDIQLA</sequence>
<evidence type="ECO:0000313" key="8">
    <source>
        <dbReference type="Proteomes" id="UP000265882"/>
    </source>
</evidence>
<evidence type="ECO:0000259" key="6">
    <source>
        <dbReference type="Pfam" id="PF09459"/>
    </source>
</evidence>
<gene>
    <name evidence="7" type="ORF">C4520_00310</name>
</gene>
<proteinExistence type="predicted"/>
<reference evidence="7 8" key="1">
    <citation type="journal article" date="2017" name="ISME J.">
        <title>Energy and carbon metabolisms in a deep terrestrial subsurface fluid microbial community.</title>
        <authorList>
            <person name="Momper L."/>
            <person name="Jungbluth S.P."/>
            <person name="Lee M.D."/>
            <person name="Amend J.P."/>
        </authorList>
    </citation>
    <scope>NUCLEOTIDE SEQUENCE [LARGE SCALE GENOMIC DNA]</scope>
    <source>
        <strain evidence="7">SURF_5</strain>
    </source>
</reference>